<evidence type="ECO:0000313" key="2">
    <source>
        <dbReference type="Proteomes" id="UP000294200"/>
    </source>
</evidence>
<sequence length="72" mass="8084">MPFVLCSLAAIKALSFSVNQNQQPVVRDQCEAAGVPFLFKQWGERQIASTEDGYHDCDMSRNNAHWVHFDGA</sequence>
<dbReference type="EMBL" id="MWML01000249">
    <property type="protein sequence ID" value="TCG04455.1"/>
    <property type="molecule type" value="Genomic_DNA"/>
</dbReference>
<accession>A0A4R0X7J2</accession>
<organism evidence="1 2">
    <name type="scientific">Paraburkholderia steynii</name>
    <dbReference type="NCBI Taxonomy" id="1245441"/>
    <lineage>
        <taxon>Bacteria</taxon>
        <taxon>Pseudomonadati</taxon>
        <taxon>Pseudomonadota</taxon>
        <taxon>Betaproteobacteria</taxon>
        <taxon>Burkholderiales</taxon>
        <taxon>Burkholderiaceae</taxon>
        <taxon>Paraburkholderia</taxon>
    </lineage>
</organism>
<comment type="caution">
    <text evidence="1">The sequence shown here is derived from an EMBL/GenBank/DDBJ whole genome shotgun (WGS) entry which is preliminary data.</text>
</comment>
<name>A0A4R0X7J2_9BURK</name>
<dbReference type="AlphaFoldDB" id="A0A4R0X7J2"/>
<protein>
    <submittedName>
        <fullName evidence="1">Uncharacterized protein</fullName>
    </submittedName>
</protein>
<keyword evidence="2" id="KW-1185">Reference proteome</keyword>
<evidence type="ECO:0000313" key="1">
    <source>
        <dbReference type="EMBL" id="TCG04455.1"/>
    </source>
</evidence>
<dbReference type="Proteomes" id="UP000294200">
    <property type="component" value="Unassembled WGS sequence"/>
</dbReference>
<reference evidence="1 2" key="1">
    <citation type="submission" date="2017-02" db="EMBL/GenBank/DDBJ databases">
        <title>Paraburkholderia sophoroidis sp. nov. and Paraburkholderia steynii sp. nov. rhizobial symbionts of the fynbos legume Hypocalyptus sophoroides.</title>
        <authorList>
            <person name="Steenkamp E.T."/>
            <person name="Beukes C.W."/>
            <person name="Van Zyl E."/>
            <person name="Avontuur J."/>
            <person name="Chan W.Y."/>
            <person name="Hassen A."/>
            <person name="Palmer M."/>
            <person name="Mthombeni L."/>
            <person name="Phalane F."/>
            <person name="Sereme K."/>
            <person name="Venter S.N."/>
        </authorList>
    </citation>
    <scope>NUCLEOTIDE SEQUENCE [LARGE SCALE GENOMIC DNA]</scope>
    <source>
        <strain evidence="1 2">HC1.1ba</strain>
    </source>
</reference>
<proteinExistence type="predicted"/>
<gene>
    <name evidence="1" type="ORF">BZM27_40655</name>
</gene>